<feature type="transmembrane region" description="Helical" evidence="1">
    <location>
        <begin position="6"/>
        <end position="29"/>
    </location>
</feature>
<keyword evidence="1" id="KW-0472">Membrane</keyword>
<feature type="transmembrane region" description="Helical" evidence="1">
    <location>
        <begin position="41"/>
        <end position="59"/>
    </location>
</feature>
<accession>A0ABS7DWR8</accession>
<sequence>MYQIFRFFSLYFIGLTSTMLFVILISWGFNGFDTIRFLRSSPVIFTSFSLLLSAFVYYSCGVLENIKIKAKALDDVYNGEESYKDSLDGMYNLYDDENNIYYEGEVESFFETAWRVLGVFIKWFFLQLVFFVFNMIFTSNIGIEAGAGILFSIVSFTSIGIFIGIPLFIFRLLEWTEERVLTYTPLMSLIIILYSVPNVPYIIFALLLLCIRPRGSSIAENIEECFTFENLKYYATLPTAILTVGVFTTASSNKLLSFILIIVTYLVCLVTVLVMTYQESKRDEERKKQKEIKNLHRIFARHKITEYSYAVICPSCSSYNILELGKGKDCGHCGAWLSREEN</sequence>
<evidence type="ECO:0000313" key="2">
    <source>
        <dbReference type="EMBL" id="MBW7582309.1"/>
    </source>
</evidence>
<reference evidence="2 3" key="1">
    <citation type="submission" date="2021-07" db="EMBL/GenBank/DDBJ databases">
        <title>Streptococcus humanmilk sp.nov.,a novel bacteria of streptococcus.</title>
        <authorList>
            <person name="Han F."/>
        </authorList>
    </citation>
    <scope>NUCLEOTIDE SEQUENCE [LARGE SCALE GENOMIC DNA]</scope>
    <source>
        <strain evidence="2 3">IMAU99125</strain>
    </source>
</reference>
<evidence type="ECO:0000256" key="1">
    <source>
        <dbReference type="SAM" id="Phobius"/>
    </source>
</evidence>
<evidence type="ECO:0000313" key="3">
    <source>
        <dbReference type="Proteomes" id="UP000767465"/>
    </source>
</evidence>
<dbReference type="Proteomes" id="UP000767465">
    <property type="component" value="Unassembled WGS sequence"/>
</dbReference>
<name>A0ABS7DWR8_9STRE</name>
<proteinExistence type="predicted"/>
<feature type="transmembrane region" description="Helical" evidence="1">
    <location>
        <begin position="189"/>
        <end position="211"/>
    </location>
</feature>
<dbReference type="RefSeq" id="WP_140834365.1">
    <property type="nucleotide sequence ID" value="NZ_JAHXBZ010000006.1"/>
</dbReference>
<feature type="transmembrane region" description="Helical" evidence="1">
    <location>
        <begin position="256"/>
        <end position="277"/>
    </location>
</feature>
<dbReference type="EMBL" id="JAHXBZ010000006">
    <property type="protein sequence ID" value="MBW7582309.1"/>
    <property type="molecule type" value="Genomic_DNA"/>
</dbReference>
<protein>
    <submittedName>
        <fullName evidence="2">Uncharacterized protein</fullName>
    </submittedName>
</protein>
<gene>
    <name evidence="2" type="ORF">KV696_08155</name>
</gene>
<keyword evidence="1" id="KW-0812">Transmembrane</keyword>
<comment type="caution">
    <text evidence="2">The sequence shown here is derived from an EMBL/GenBank/DDBJ whole genome shotgun (WGS) entry which is preliminary data.</text>
</comment>
<feature type="transmembrane region" description="Helical" evidence="1">
    <location>
        <begin position="116"/>
        <end position="137"/>
    </location>
</feature>
<keyword evidence="3" id="KW-1185">Reference proteome</keyword>
<keyword evidence="1" id="KW-1133">Transmembrane helix</keyword>
<organism evidence="2 3">
    <name type="scientific">Streptococcus humanilactis</name>
    <dbReference type="NCBI Taxonomy" id="2841061"/>
    <lineage>
        <taxon>Bacteria</taxon>
        <taxon>Bacillati</taxon>
        <taxon>Bacillota</taxon>
        <taxon>Bacilli</taxon>
        <taxon>Lactobacillales</taxon>
        <taxon>Streptococcaceae</taxon>
        <taxon>Streptococcus</taxon>
        <taxon>Streptococcus mitis group</taxon>
    </lineage>
</organism>
<feature type="transmembrane region" description="Helical" evidence="1">
    <location>
        <begin position="149"/>
        <end position="169"/>
    </location>
</feature>